<feature type="region of interest" description="Disordered" evidence="1">
    <location>
        <begin position="47"/>
        <end position="168"/>
    </location>
</feature>
<feature type="compositionally biased region" description="Acidic residues" evidence="1">
    <location>
        <begin position="116"/>
        <end position="142"/>
    </location>
</feature>
<feature type="compositionally biased region" description="Basic and acidic residues" evidence="1">
    <location>
        <begin position="47"/>
        <end position="57"/>
    </location>
</feature>
<dbReference type="EMBL" id="JAZGSY010000162">
    <property type="protein sequence ID" value="KAL1839354.1"/>
    <property type="molecule type" value="Genomic_DNA"/>
</dbReference>
<evidence type="ECO:0000313" key="3">
    <source>
        <dbReference type="Proteomes" id="UP001583172"/>
    </source>
</evidence>
<evidence type="ECO:0000313" key="2">
    <source>
        <dbReference type="EMBL" id="KAL1839354.1"/>
    </source>
</evidence>
<accession>A0ABR3VBY0</accession>
<evidence type="ECO:0000256" key="1">
    <source>
        <dbReference type="SAM" id="MobiDB-lite"/>
    </source>
</evidence>
<feature type="compositionally biased region" description="Polar residues" evidence="1">
    <location>
        <begin position="338"/>
        <end position="348"/>
    </location>
</feature>
<dbReference type="Proteomes" id="UP001583172">
    <property type="component" value="Unassembled WGS sequence"/>
</dbReference>
<reference evidence="2 3" key="1">
    <citation type="journal article" date="2024" name="Commun. Biol.">
        <title>Comparative genomic analysis of thermophilic fungi reveals convergent evolutionary adaptations and gene losses.</title>
        <authorList>
            <person name="Steindorff A.S."/>
            <person name="Aguilar-Pontes M.V."/>
            <person name="Robinson A.J."/>
            <person name="Andreopoulos B."/>
            <person name="LaButti K."/>
            <person name="Kuo A."/>
            <person name="Mondo S."/>
            <person name="Riley R."/>
            <person name="Otillar R."/>
            <person name="Haridas S."/>
            <person name="Lipzen A."/>
            <person name="Grimwood J."/>
            <person name="Schmutz J."/>
            <person name="Clum A."/>
            <person name="Reid I.D."/>
            <person name="Moisan M.C."/>
            <person name="Butler G."/>
            <person name="Nguyen T.T.M."/>
            <person name="Dewar K."/>
            <person name="Conant G."/>
            <person name="Drula E."/>
            <person name="Henrissat B."/>
            <person name="Hansel C."/>
            <person name="Singer S."/>
            <person name="Hutchinson M.I."/>
            <person name="de Vries R.P."/>
            <person name="Natvig D.O."/>
            <person name="Powell A.J."/>
            <person name="Tsang A."/>
            <person name="Grigoriev I.V."/>
        </authorList>
    </citation>
    <scope>NUCLEOTIDE SEQUENCE [LARGE SCALE GENOMIC DNA]</scope>
    <source>
        <strain evidence="2 3">CBS 620.91</strain>
    </source>
</reference>
<sequence>MSLAQRLPPARADLLTNDRTNTRALDAYKRSLSTSLSAQAASFDEPIFDRFRDDDMPSHQPTVAASSPPLPQAGADDIPELPPKSSLRSSRVLADTNGLKLDLTQSNPPHDVYLSSEEDASSDADDFSDYSFDDDDLLDDDSHESSSVEDPASPTPSPTRTKRRSYEVTARAVSVVFSGKPLMVDLRAAKKRPASTSVVSTTGTRRPRTSLESTVSSASAKPGIATARSSTMSIPISRPATPASSASSRRSLYRAVAQLSQPQLQPPPPQPQSQQPQQQQQQQTQRMSRDARRSLNLSELLVRKKSPPPFLSIDPYAGRGPAAPKAPDSLEGEVLTPLTAQSAKTPRTPTAALMKGVARSFSLLRKRSRPNLKERVGRVREEGVTAE</sequence>
<organism evidence="2 3">
    <name type="scientific">Humicola insolens</name>
    <name type="common">Soft-rot fungus</name>
    <dbReference type="NCBI Taxonomy" id="85995"/>
    <lineage>
        <taxon>Eukaryota</taxon>
        <taxon>Fungi</taxon>
        <taxon>Dikarya</taxon>
        <taxon>Ascomycota</taxon>
        <taxon>Pezizomycotina</taxon>
        <taxon>Sordariomycetes</taxon>
        <taxon>Sordariomycetidae</taxon>
        <taxon>Sordariales</taxon>
        <taxon>Chaetomiaceae</taxon>
        <taxon>Mycothermus</taxon>
    </lineage>
</organism>
<name>A0ABR3VBY0_HUMIN</name>
<keyword evidence="3" id="KW-1185">Reference proteome</keyword>
<feature type="compositionally biased region" description="Low complexity" evidence="1">
    <location>
        <begin position="233"/>
        <end position="250"/>
    </location>
</feature>
<gene>
    <name evidence="2" type="ORF">VTJ49DRAFT_1622</name>
</gene>
<feature type="compositionally biased region" description="Low complexity" evidence="1">
    <location>
        <begin position="195"/>
        <end position="204"/>
    </location>
</feature>
<proteinExistence type="predicted"/>
<feature type="compositionally biased region" description="Low complexity" evidence="1">
    <location>
        <begin position="272"/>
        <end position="283"/>
    </location>
</feature>
<feature type="region of interest" description="Disordered" evidence="1">
    <location>
        <begin position="187"/>
        <end position="387"/>
    </location>
</feature>
<feature type="compositionally biased region" description="Basic and acidic residues" evidence="1">
    <location>
        <begin position="371"/>
        <end position="387"/>
    </location>
</feature>
<comment type="caution">
    <text evidence="2">The sequence shown here is derived from an EMBL/GenBank/DDBJ whole genome shotgun (WGS) entry which is preliminary data.</text>
</comment>
<protein>
    <submittedName>
        <fullName evidence="2">Uncharacterized protein</fullName>
    </submittedName>
</protein>